<keyword evidence="2" id="KW-0663">Pyridoxal phosphate</keyword>
<dbReference type="GO" id="GO:0003941">
    <property type="term" value="F:L-serine ammonia-lyase activity"/>
    <property type="evidence" value="ECO:0007669"/>
    <property type="project" value="TreeGrafter"/>
</dbReference>
<protein>
    <submittedName>
        <fullName evidence="5">Threonine synthase</fullName>
    </submittedName>
</protein>
<dbReference type="InterPro" id="IPR036052">
    <property type="entry name" value="TrpB-like_PALP_sf"/>
</dbReference>
<gene>
    <name evidence="5" type="ORF">HGMM_F51D07C24</name>
</gene>
<dbReference type="SUPFAM" id="SSF53686">
    <property type="entry name" value="Tryptophan synthase beta subunit-like PLP-dependent enzymes"/>
    <property type="match status" value="1"/>
</dbReference>
<dbReference type="AlphaFoldDB" id="H5SN07"/>
<accession>H5SN07</accession>
<dbReference type="PANTHER" id="PTHR48078:SF6">
    <property type="entry name" value="L-THREONINE DEHYDRATASE CATABOLIC TDCB"/>
    <property type="match status" value="1"/>
</dbReference>
<name>H5SN07_9BACT</name>
<feature type="domain" description="Tryptophan synthase beta chain-like PALP" evidence="4">
    <location>
        <begin position="63"/>
        <end position="342"/>
    </location>
</feature>
<dbReference type="GO" id="GO:0006567">
    <property type="term" value="P:L-threonine catabolic process"/>
    <property type="evidence" value="ECO:0007669"/>
    <property type="project" value="TreeGrafter"/>
</dbReference>
<reference evidence="5" key="1">
    <citation type="journal article" date="2005" name="Environ. Microbiol.">
        <title>Genetic and functional properties of uncultivated thermophilic crenarchaeotes from a subsurface gold mine as revealed by analysis of genome fragments.</title>
        <authorList>
            <person name="Nunoura T."/>
            <person name="Hirayama H."/>
            <person name="Takami H."/>
            <person name="Oida H."/>
            <person name="Nishi S."/>
            <person name="Shimamura S."/>
            <person name="Suzuki Y."/>
            <person name="Inagaki F."/>
            <person name="Takai K."/>
            <person name="Nealson K.H."/>
            <person name="Horikoshi K."/>
        </authorList>
    </citation>
    <scope>NUCLEOTIDE SEQUENCE</scope>
</reference>
<evidence type="ECO:0000256" key="2">
    <source>
        <dbReference type="ARBA" id="ARBA00022898"/>
    </source>
</evidence>
<dbReference type="Gene3D" id="3.40.50.1100">
    <property type="match status" value="2"/>
</dbReference>
<evidence type="ECO:0000256" key="3">
    <source>
        <dbReference type="ARBA" id="ARBA00023239"/>
    </source>
</evidence>
<dbReference type="InterPro" id="IPR050147">
    <property type="entry name" value="Ser/Thr_Dehydratase"/>
</dbReference>
<dbReference type="Pfam" id="PF00291">
    <property type="entry name" value="PALP"/>
    <property type="match status" value="1"/>
</dbReference>
<dbReference type="InterPro" id="IPR001926">
    <property type="entry name" value="TrpB-like_PALP"/>
</dbReference>
<organism evidence="5">
    <name type="scientific">uncultured Acetothermia bacterium</name>
    <dbReference type="NCBI Taxonomy" id="236499"/>
    <lineage>
        <taxon>Bacteria</taxon>
        <taxon>Candidatus Bipolaricaulota</taxon>
        <taxon>environmental samples</taxon>
    </lineage>
</organism>
<dbReference type="CDD" id="cd01563">
    <property type="entry name" value="Thr-synth_1"/>
    <property type="match status" value="1"/>
</dbReference>
<proteinExistence type="predicted"/>
<sequence length="363" mass="39752">MNVRCVDCGREFSLATRQWRCDCGGVFELAERPRFRPELIDRKVSSLWRYRAMLPDLNPESIISLGEGWTPLVPARAHGVEFLAKLEFFAPTGSFKDRGTTVLVSFLKDLGVTTVVEDSSGNAAASLAAYCARAQIQCKIFVPAHASPAKLTQIRAYGAELVSVEGPRENAARAAERAAQDSYYASHVYSPLILEGTKTIAYELWEQLDGHAPDAMVFPTGHGTFLLGAYYGFHDLLEAGLIEKMPALHAVQAEACAPLYRVYTENLPELPDVPQGETIAEGIRIRRPVRWKAIMKAIRETGGSVVTVSESEILSAQRELARQGLYVEPTAAVPLAGLPQLRAFFQPILVPLTGIGLKSPPFP</sequence>
<evidence type="ECO:0000256" key="1">
    <source>
        <dbReference type="ARBA" id="ARBA00001933"/>
    </source>
</evidence>
<dbReference type="GO" id="GO:0009097">
    <property type="term" value="P:isoleucine biosynthetic process"/>
    <property type="evidence" value="ECO:0007669"/>
    <property type="project" value="TreeGrafter"/>
</dbReference>
<dbReference type="PANTHER" id="PTHR48078">
    <property type="entry name" value="THREONINE DEHYDRATASE, MITOCHONDRIAL-RELATED"/>
    <property type="match status" value="1"/>
</dbReference>
<dbReference type="GO" id="GO:0006565">
    <property type="term" value="P:L-serine catabolic process"/>
    <property type="evidence" value="ECO:0007669"/>
    <property type="project" value="TreeGrafter"/>
</dbReference>
<evidence type="ECO:0000259" key="4">
    <source>
        <dbReference type="Pfam" id="PF00291"/>
    </source>
</evidence>
<reference evidence="5" key="2">
    <citation type="journal article" date="2012" name="PLoS ONE">
        <title>A Deeply Branching Thermophilic Bacterium with an Ancient Acetyl-CoA Pathway Dominates a Subsurface Ecosystem.</title>
        <authorList>
            <person name="Takami H."/>
            <person name="Noguchi H."/>
            <person name="Takaki Y."/>
            <person name="Uchiyama I."/>
            <person name="Toyoda A."/>
            <person name="Nishi S."/>
            <person name="Chee G.-J."/>
            <person name="Arai W."/>
            <person name="Nunoura T."/>
            <person name="Itoh T."/>
            <person name="Hattori M."/>
            <person name="Takai K."/>
        </authorList>
    </citation>
    <scope>NUCLEOTIDE SEQUENCE</scope>
</reference>
<dbReference type="EMBL" id="AP011778">
    <property type="protein sequence ID" value="BAL57543.1"/>
    <property type="molecule type" value="Genomic_DNA"/>
</dbReference>
<keyword evidence="3" id="KW-0456">Lyase</keyword>
<evidence type="ECO:0000313" key="5">
    <source>
        <dbReference type="EMBL" id="BAL57543.1"/>
    </source>
</evidence>
<dbReference type="GO" id="GO:0004794">
    <property type="term" value="F:threonine deaminase activity"/>
    <property type="evidence" value="ECO:0007669"/>
    <property type="project" value="TreeGrafter"/>
</dbReference>
<comment type="cofactor">
    <cofactor evidence="1">
        <name>pyridoxal 5'-phosphate</name>
        <dbReference type="ChEBI" id="CHEBI:597326"/>
    </cofactor>
</comment>